<organism evidence="1 2">
    <name type="scientific">Larkinella bovis</name>
    <dbReference type="NCBI Taxonomy" id="683041"/>
    <lineage>
        <taxon>Bacteria</taxon>
        <taxon>Pseudomonadati</taxon>
        <taxon>Bacteroidota</taxon>
        <taxon>Cytophagia</taxon>
        <taxon>Cytophagales</taxon>
        <taxon>Spirosomataceae</taxon>
        <taxon>Larkinella</taxon>
    </lineage>
</organism>
<evidence type="ECO:0000313" key="2">
    <source>
        <dbReference type="Proteomes" id="UP001596106"/>
    </source>
</evidence>
<gene>
    <name evidence="1" type="ORF">ACFPMF_19340</name>
</gene>
<protein>
    <submittedName>
        <fullName evidence="1">RidA family protein</fullName>
        <ecNumber evidence="1">3.5.-.-</ecNumber>
    </submittedName>
</protein>
<comment type="caution">
    <text evidence="1">The sequence shown here is derived from an EMBL/GenBank/DDBJ whole genome shotgun (WGS) entry which is preliminary data.</text>
</comment>
<keyword evidence="2" id="KW-1185">Reference proteome</keyword>
<name>A0ABW0IDZ4_9BACT</name>
<reference evidence="2" key="1">
    <citation type="journal article" date="2019" name="Int. J. Syst. Evol. Microbiol.">
        <title>The Global Catalogue of Microorganisms (GCM) 10K type strain sequencing project: providing services to taxonomists for standard genome sequencing and annotation.</title>
        <authorList>
            <consortium name="The Broad Institute Genomics Platform"/>
            <consortium name="The Broad Institute Genome Sequencing Center for Infectious Disease"/>
            <person name="Wu L."/>
            <person name="Ma J."/>
        </authorList>
    </citation>
    <scope>NUCLEOTIDE SEQUENCE [LARGE SCALE GENOMIC DNA]</scope>
    <source>
        <strain evidence="2">CCUG 55250</strain>
    </source>
</reference>
<dbReference type="Proteomes" id="UP001596106">
    <property type="component" value="Unassembled WGS sequence"/>
</dbReference>
<keyword evidence="1" id="KW-0378">Hydrolase</keyword>
<dbReference type="InterPro" id="IPR006175">
    <property type="entry name" value="YjgF/YER057c/UK114"/>
</dbReference>
<dbReference type="GO" id="GO:0016787">
    <property type="term" value="F:hydrolase activity"/>
    <property type="evidence" value="ECO:0007669"/>
    <property type="project" value="UniProtKB-KW"/>
</dbReference>
<dbReference type="Gene3D" id="3.30.1330.40">
    <property type="entry name" value="RutC-like"/>
    <property type="match status" value="1"/>
</dbReference>
<sequence length="127" mass="13922">MSKKRIIKGDGIPTSHLPFSPGVISGGHLYVSGQASVDDNGTIVVDSFEGECRRSFDNLKRIVEAAGATLDDAIQVRNYVGKPEYLTEFNAIYRDYFNEPYPARTTIIGCLGDALKFEVDAIVYIGN</sequence>
<dbReference type="PANTHER" id="PTHR11803">
    <property type="entry name" value="2-IMINOBUTANOATE/2-IMINOPROPANOATE DEAMINASE RIDA"/>
    <property type="match status" value="1"/>
</dbReference>
<dbReference type="EMBL" id="JBHSMA010000006">
    <property type="protein sequence ID" value="MFC5411486.1"/>
    <property type="molecule type" value="Genomic_DNA"/>
</dbReference>
<accession>A0ABW0IDZ4</accession>
<dbReference type="RefSeq" id="WP_379848379.1">
    <property type="nucleotide sequence ID" value="NZ_JBHSMA010000006.1"/>
</dbReference>
<dbReference type="PANTHER" id="PTHR11803:SF44">
    <property type="entry name" value="RUTC FAMILY PROTEIN YJGH"/>
    <property type="match status" value="1"/>
</dbReference>
<dbReference type="EC" id="3.5.-.-" evidence="1"/>
<evidence type="ECO:0000313" key="1">
    <source>
        <dbReference type="EMBL" id="MFC5411486.1"/>
    </source>
</evidence>
<dbReference type="CDD" id="cd00448">
    <property type="entry name" value="YjgF_YER057c_UK114_family"/>
    <property type="match status" value="1"/>
</dbReference>
<dbReference type="InterPro" id="IPR035959">
    <property type="entry name" value="RutC-like_sf"/>
</dbReference>
<dbReference type="SUPFAM" id="SSF55298">
    <property type="entry name" value="YjgF-like"/>
    <property type="match status" value="1"/>
</dbReference>
<proteinExistence type="predicted"/>
<dbReference type="Pfam" id="PF01042">
    <property type="entry name" value="Ribonuc_L-PSP"/>
    <property type="match status" value="1"/>
</dbReference>